<dbReference type="PANTHER" id="PTHR30386:SF26">
    <property type="entry name" value="TRANSPORT PROTEIN COMB"/>
    <property type="match status" value="1"/>
</dbReference>
<proteinExistence type="inferred from homology"/>
<keyword evidence="5 7" id="KW-0472">Membrane</keyword>
<feature type="domain" description="AprE-like beta-barrel" evidence="8">
    <location>
        <begin position="241"/>
        <end position="326"/>
    </location>
</feature>
<keyword evidence="4 7" id="KW-1133">Transmembrane helix</keyword>
<evidence type="ECO:0000313" key="10">
    <source>
        <dbReference type="Proteomes" id="UP001209076"/>
    </source>
</evidence>
<evidence type="ECO:0000256" key="2">
    <source>
        <dbReference type="ARBA" id="ARBA00009477"/>
    </source>
</evidence>
<evidence type="ECO:0000259" key="8">
    <source>
        <dbReference type="Pfam" id="PF26002"/>
    </source>
</evidence>
<dbReference type="Proteomes" id="UP001209076">
    <property type="component" value="Unassembled WGS sequence"/>
</dbReference>
<evidence type="ECO:0000256" key="6">
    <source>
        <dbReference type="SAM" id="Coils"/>
    </source>
</evidence>
<comment type="subcellular location">
    <subcellularLocation>
        <location evidence="1">Membrane</location>
        <topology evidence="1">Single-pass membrane protein</topology>
    </subcellularLocation>
</comment>
<sequence length="345" mass="39941">MRSKTYEFKELSDAREVVEHKVPKFMLWFFYFVLVTLTLTLIWSYLGTKEIVVQASGTVKTNQTQSVIPLMNTTILAVHFQEGDMVVEGDLIIEFDGRALERDIVNYENALVTLRENLNLEVLYLESVEADTNLFDLNNLKHVSKYYEVKSYLEVLDVSETKVQDKLTKRASITSNISQQNQTISQYENEIEKIRQQLEAYKVYASFDGILHYVYPVMVGSSIVGGQELLRVHQIDNDELLTVQFYVLNKDITQMSIGQKVRVEIPALSVRTYGYAEAEVVHIESDSRFDSQSGQSFYLVTARLTSNQLLDESIKIGMQVQGRMITDEQRYLFWAIEKLELWIFR</sequence>
<dbReference type="EMBL" id="JAOEGN010000003">
    <property type="protein sequence ID" value="MCU0104451.1"/>
    <property type="molecule type" value="Genomic_DNA"/>
</dbReference>
<comment type="similarity">
    <text evidence="2">Belongs to the membrane fusion protein (MFP) (TC 8.A.1) family.</text>
</comment>
<dbReference type="Gene3D" id="2.40.30.170">
    <property type="match status" value="1"/>
</dbReference>
<evidence type="ECO:0000313" key="9">
    <source>
        <dbReference type="EMBL" id="MCU0104451.1"/>
    </source>
</evidence>
<accession>A0ABT2PU40</accession>
<dbReference type="InterPro" id="IPR058982">
    <property type="entry name" value="Beta-barrel_AprE"/>
</dbReference>
<evidence type="ECO:0000256" key="7">
    <source>
        <dbReference type="SAM" id="Phobius"/>
    </source>
</evidence>
<keyword evidence="3 7" id="KW-0812">Transmembrane</keyword>
<dbReference type="RefSeq" id="WP_262095686.1">
    <property type="nucleotide sequence ID" value="NZ_JAOEGN010000003.1"/>
</dbReference>
<name>A0ABT2PU40_9MOLU</name>
<dbReference type="Gene3D" id="1.10.287.470">
    <property type="entry name" value="Helix hairpin bin"/>
    <property type="match status" value="1"/>
</dbReference>
<comment type="caution">
    <text evidence="9">The sequence shown here is derived from an EMBL/GenBank/DDBJ whole genome shotgun (WGS) entry which is preliminary data.</text>
</comment>
<dbReference type="Pfam" id="PF26002">
    <property type="entry name" value="Beta-barrel_AprE"/>
    <property type="match status" value="1"/>
</dbReference>
<evidence type="ECO:0000256" key="4">
    <source>
        <dbReference type="ARBA" id="ARBA00022989"/>
    </source>
</evidence>
<dbReference type="PANTHER" id="PTHR30386">
    <property type="entry name" value="MEMBRANE FUSION SUBUNIT OF EMRAB-TOLC MULTIDRUG EFFLUX PUMP"/>
    <property type="match status" value="1"/>
</dbReference>
<keyword evidence="10" id="KW-1185">Reference proteome</keyword>
<gene>
    <name evidence="9" type="ORF">N7603_02120</name>
</gene>
<feature type="coiled-coil region" evidence="6">
    <location>
        <begin position="170"/>
        <end position="204"/>
    </location>
</feature>
<dbReference type="Gene3D" id="2.40.50.100">
    <property type="match status" value="1"/>
</dbReference>
<evidence type="ECO:0000256" key="1">
    <source>
        <dbReference type="ARBA" id="ARBA00004167"/>
    </source>
</evidence>
<reference evidence="10" key="1">
    <citation type="submission" date="2023-07" db="EMBL/GenBank/DDBJ databases">
        <title>Novel Mycoplasma species identified in domestic and wild animals.</title>
        <authorList>
            <person name="Volokhov D.V."/>
            <person name="Furtak V.A."/>
            <person name="Zagorodnyaya T.A."/>
        </authorList>
    </citation>
    <scope>NUCLEOTIDE SEQUENCE [LARGE SCALE GENOMIC DNA]</scope>
    <source>
        <strain evidence="10">92-19</strain>
    </source>
</reference>
<evidence type="ECO:0000256" key="3">
    <source>
        <dbReference type="ARBA" id="ARBA00022692"/>
    </source>
</evidence>
<protein>
    <submittedName>
        <fullName evidence="9">Efflux RND transporter periplasmic adaptor subunit</fullName>
    </submittedName>
</protein>
<feature type="transmembrane region" description="Helical" evidence="7">
    <location>
        <begin position="25"/>
        <end position="46"/>
    </location>
</feature>
<dbReference type="InterPro" id="IPR050739">
    <property type="entry name" value="MFP"/>
</dbReference>
<organism evidence="9 10">
    <name type="scientific">Paracholeplasma vituli</name>
    <dbReference type="NCBI Taxonomy" id="69473"/>
    <lineage>
        <taxon>Bacteria</taxon>
        <taxon>Bacillati</taxon>
        <taxon>Mycoplasmatota</taxon>
        <taxon>Mollicutes</taxon>
        <taxon>Acholeplasmatales</taxon>
        <taxon>Acholeplasmataceae</taxon>
        <taxon>Paracholeplasma</taxon>
    </lineage>
</organism>
<evidence type="ECO:0000256" key="5">
    <source>
        <dbReference type="ARBA" id="ARBA00023136"/>
    </source>
</evidence>
<keyword evidence="6" id="KW-0175">Coiled coil</keyword>